<dbReference type="Proteomes" id="UP000320762">
    <property type="component" value="Unassembled WGS sequence"/>
</dbReference>
<reference evidence="2 3" key="1">
    <citation type="journal article" date="2019" name="New Phytol.">
        <title>Comparative genomics reveals unique wood-decay strategies and fruiting body development in the Schizophyllaceae.</title>
        <authorList>
            <person name="Almasi E."/>
            <person name="Sahu N."/>
            <person name="Krizsan K."/>
            <person name="Balint B."/>
            <person name="Kovacs G.M."/>
            <person name="Kiss B."/>
            <person name="Cseklye J."/>
            <person name="Drula E."/>
            <person name="Henrissat B."/>
            <person name="Nagy I."/>
            <person name="Chovatia M."/>
            <person name="Adam C."/>
            <person name="LaButti K."/>
            <person name="Lipzen A."/>
            <person name="Riley R."/>
            <person name="Grigoriev I.V."/>
            <person name="Nagy L.G."/>
        </authorList>
    </citation>
    <scope>NUCLEOTIDE SEQUENCE [LARGE SCALE GENOMIC DNA]</scope>
    <source>
        <strain evidence="2 3">NL-1724</strain>
    </source>
</reference>
<keyword evidence="3" id="KW-1185">Reference proteome</keyword>
<protein>
    <submittedName>
        <fullName evidence="2">Uncharacterized protein</fullName>
    </submittedName>
</protein>
<feature type="compositionally biased region" description="Low complexity" evidence="1">
    <location>
        <begin position="865"/>
        <end position="880"/>
    </location>
</feature>
<feature type="region of interest" description="Disordered" evidence="1">
    <location>
        <begin position="333"/>
        <end position="473"/>
    </location>
</feature>
<feature type="compositionally biased region" description="Polar residues" evidence="1">
    <location>
        <begin position="356"/>
        <end position="372"/>
    </location>
</feature>
<evidence type="ECO:0000256" key="1">
    <source>
        <dbReference type="SAM" id="MobiDB-lite"/>
    </source>
</evidence>
<name>A0A550CAC6_9AGAR</name>
<feature type="region of interest" description="Disordered" evidence="1">
    <location>
        <begin position="493"/>
        <end position="525"/>
    </location>
</feature>
<feature type="region of interest" description="Disordered" evidence="1">
    <location>
        <begin position="1"/>
        <end position="40"/>
    </location>
</feature>
<proteinExistence type="predicted"/>
<evidence type="ECO:0000313" key="2">
    <source>
        <dbReference type="EMBL" id="TRM61750.1"/>
    </source>
</evidence>
<feature type="compositionally biased region" description="Polar residues" evidence="1">
    <location>
        <begin position="14"/>
        <end position="37"/>
    </location>
</feature>
<feature type="region of interest" description="Disordered" evidence="1">
    <location>
        <begin position="734"/>
        <end position="768"/>
    </location>
</feature>
<comment type="caution">
    <text evidence="2">The sequence shown here is derived from an EMBL/GenBank/DDBJ whole genome shotgun (WGS) entry which is preliminary data.</text>
</comment>
<feature type="compositionally biased region" description="Acidic residues" evidence="1">
    <location>
        <begin position="395"/>
        <end position="407"/>
    </location>
</feature>
<dbReference type="EMBL" id="VDMD01000015">
    <property type="protein sequence ID" value="TRM61750.1"/>
    <property type="molecule type" value="Genomic_DNA"/>
</dbReference>
<accession>A0A550CAC6</accession>
<evidence type="ECO:0000313" key="3">
    <source>
        <dbReference type="Proteomes" id="UP000320762"/>
    </source>
</evidence>
<gene>
    <name evidence="2" type="ORF">BD626DRAFT_631396</name>
</gene>
<feature type="region of interest" description="Disordered" evidence="1">
    <location>
        <begin position="685"/>
        <end position="704"/>
    </location>
</feature>
<feature type="compositionally biased region" description="Acidic residues" evidence="1">
    <location>
        <begin position="510"/>
        <end position="525"/>
    </location>
</feature>
<feature type="region of interest" description="Disordered" evidence="1">
    <location>
        <begin position="611"/>
        <end position="643"/>
    </location>
</feature>
<feature type="region of interest" description="Disordered" evidence="1">
    <location>
        <begin position="293"/>
        <end position="321"/>
    </location>
</feature>
<dbReference type="AlphaFoldDB" id="A0A550CAC6"/>
<sequence length="1237" mass="135793">MNNPSPLRNPCPFPNQTLISRSASPSTVDGQSMQTSDYLDDPPTYTRTTWAGHSAPCIVNHSIQYHATLDGQTPSGEYPPQEILPADLTDLQRVEVVAQRHWSTYSQTGQVRGIPMSISGMGTITGGDSVSSLEYTIPNAVTQMVDPSQGTTFTDIQHVVVKAYPRSQMEQTIDTIALPREAIRGLLERRPPHFELSPIYHQPPPLSFLFPYVANPRHTRLSPPPLCPRTPQYMRGRLENHAYEIFQVGHDLINQFDSRVRPLVSTRIRYHPFMPRRFQDGYIPRALRDGAEDPLEDEEFTEDEDAAVDVRSTAPSPSEHADDYALHEHDFDRQHSGYVPPSDDFEHSDDDDTETGSATQSYHLSIRNDSTTDSNDAVDDEDADHDSIASSRPDPDEDASGSGEELDDHASSHNDESADASEGDGWTAADVLAAQAHSAVIDLTSDDEDHPTHDSEEFSDAERVNWGNTSEDMSVVQRPTEIALELAALYPDASSHESDHVDQLAGYSSDDVEYIDTEPEDEDEEMMREGDEFFAGVASEVAGRVGNSSESVPEFLVEGDDSVHATHDGSPAKTTNLSQQIERDVHAHVDSRERTSAWVGLIRTIPRMEDVRSPPVRSSPTPVPPDEPIIVRGRHDTPHPYVLHGTKREQPMIVRKRPCPDSPPPSEGFWKGVARLSAINSSTLEPRAYSSSDPPSTLSPTSPSEGVVLYNTPLCLRCCKAGHTFKTCSEPPVKLTTRLRPTPSPASDGAARRNSSSGIEGRPPSPVDACTQIALPLSNATTGLSAATSPTLSDLIPDNFQFNDYDITLTPPTPVEGSMPSLEDVSESSSFESPGSESDDDESPKTIRPVLYRAPPFRNASSNVPTLASPPDAAPPAKTAADSSAFMVEWRANAQVIRKARETNTKLGFNLRSLLSCEGPSAHLSPAEKIDGVIHLLDDACSELTALIDDPKPALTCSLTRQAFEIAADIRSRLTHARLHVADQTLYEVLNSDQLSRAVWQLVSLSPASTLNSFHPVCYSADDVQLHRWIDNQFRKSIMNAAGTGSVIRAPTFLHVSSHHPLTTTNSTLSPLPAPLGTAAPNNPAYESRRGAWAGPGAERYTHIYDTRLAHVRVLEVAYEYMITSGLEDEVRLRLGSLEEHTRGNPLFYVEESVFLLAFANVYARQEVVRDTVAGPVSLTLSEDSSDMRGLVLRELPQGGNLVRGWMRSNYLGGPHRAIADLVRDELERRANTARWL</sequence>
<organism evidence="2 3">
    <name type="scientific">Schizophyllum amplum</name>
    <dbReference type="NCBI Taxonomy" id="97359"/>
    <lineage>
        <taxon>Eukaryota</taxon>
        <taxon>Fungi</taxon>
        <taxon>Dikarya</taxon>
        <taxon>Basidiomycota</taxon>
        <taxon>Agaricomycotina</taxon>
        <taxon>Agaricomycetes</taxon>
        <taxon>Agaricomycetidae</taxon>
        <taxon>Agaricales</taxon>
        <taxon>Schizophyllaceae</taxon>
        <taxon>Schizophyllum</taxon>
    </lineage>
</organism>
<feature type="compositionally biased region" description="Acidic residues" evidence="1">
    <location>
        <begin position="293"/>
        <end position="307"/>
    </location>
</feature>
<feature type="compositionally biased region" description="Low complexity" evidence="1">
    <location>
        <begin position="690"/>
        <end position="704"/>
    </location>
</feature>
<feature type="compositionally biased region" description="Basic and acidic residues" evidence="1">
    <location>
        <begin position="450"/>
        <end position="463"/>
    </location>
</feature>
<feature type="region of interest" description="Disordered" evidence="1">
    <location>
        <begin position="807"/>
        <end position="880"/>
    </location>
</feature>
<feature type="compositionally biased region" description="Low complexity" evidence="1">
    <location>
        <begin position="818"/>
        <end position="836"/>
    </location>
</feature>